<evidence type="ECO:0000256" key="1">
    <source>
        <dbReference type="SAM" id="MobiDB-lite"/>
    </source>
</evidence>
<comment type="caution">
    <text evidence="2">The sequence shown here is derived from an EMBL/GenBank/DDBJ whole genome shotgun (WGS) entry which is preliminary data.</text>
</comment>
<gene>
    <name evidence="2" type="ORF">HNR10_005724</name>
</gene>
<evidence type="ECO:0000313" key="2">
    <source>
        <dbReference type="EMBL" id="NYJ37843.1"/>
    </source>
</evidence>
<evidence type="ECO:0000313" key="3">
    <source>
        <dbReference type="Proteomes" id="UP000572051"/>
    </source>
</evidence>
<dbReference type="Proteomes" id="UP000572051">
    <property type="component" value="Unassembled WGS sequence"/>
</dbReference>
<reference evidence="2 3" key="1">
    <citation type="submission" date="2020-07" db="EMBL/GenBank/DDBJ databases">
        <title>Sequencing the genomes of 1000 actinobacteria strains.</title>
        <authorList>
            <person name="Klenk H.-P."/>
        </authorList>
    </citation>
    <scope>NUCLEOTIDE SEQUENCE [LARGE SCALE GENOMIC DNA]</scope>
    <source>
        <strain evidence="2 3">DSM 44442</strain>
    </source>
</reference>
<dbReference type="AlphaFoldDB" id="A0A7Z0EV29"/>
<feature type="compositionally biased region" description="Acidic residues" evidence="1">
    <location>
        <begin position="67"/>
        <end position="76"/>
    </location>
</feature>
<protein>
    <submittedName>
        <fullName evidence="2">Uncharacterized protein</fullName>
    </submittedName>
</protein>
<keyword evidence="3" id="KW-1185">Reference proteome</keyword>
<proteinExistence type="predicted"/>
<dbReference type="EMBL" id="JACCFS010000001">
    <property type="protein sequence ID" value="NYJ37843.1"/>
    <property type="molecule type" value="Genomic_DNA"/>
</dbReference>
<name>A0A7Z0EV29_9ACTN</name>
<sequence>MTESTEDFERDPDDTADIDDVDAVMDVGAADQDTAVAGYLLDFPYGHRIDEIEDHDALGIGAELAQEDPEVPEDPEDAGKPVGAWTDGVGRGGGLTGHREDLARLLNAEDFADRVRRRHGEA</sequence>
<accession>A0A7Z0EV29</accession>
<feature type="region of interest" description="Disordered" evidence="1">
    <location>
        <begin position="67"/>
        <end position="96"/>
    </location>
</feature>
<organism evidence="2 3">
    <name type="scientific">Nocardiopsis aegyptia</name>
    <dbReference type="NCBI Taxonomy" id="220378"/>
    <lineage>
        <taxon>Bacteria</taxon>
        <taxon>Bacillati</taxon>
        <taxon>Actinomycetota</taxon>
        <taxon>Actinomycetes</taxon>
        <taxon>Streptosporangiales</taxon>
        <taxon>Nocardiopsidaceae</taxon>
        <taxon>Nocardiopsis</taxon>
    </lineage>
</organism>
<dbReference type="RefSeq" id="WP_179828904.1">
    <property type="nucleotide sequence ID" value="NZ_JACCFS010000001.1"/>
</dbReference>